<gene>
    <name evidence="1" type="ORF">NCTC10801_02472</name>
</gene>
<evidence type="ECO:0000313" key="2">
    <source>
        <dbReference type="Proteomes" id="UP000254649"/>
    </source>
</evidence>
<dbReference type="AlphaFoldDB" id="A0A380U4N2"/>
<protein>
    <submittedName>
        <fullName evidence="1">Uncharacterized protein</fullName>
    </submittedName>
</protein>
<dbReference type="Proteomes" id="UP000254649">
    <property type="component" value="Unassembled WGS sequence"/>
</dbReference>
<evidence type="ECO:0000313" key="1">
    <source>
        <dbReference type="EMBL" id="SUT95456.1"/>
    </source>
</evidence>
<dbReference type="OrthoDB" id="9829486at2"/>
<reference evidence="1 2" key="1">
    <citation type="submission" date="2018-06" db="EMBL/GenBank/DDBJ databases">
        <authorList>
            <consortium name="Pathogen Informatics"/>
            <person name="Doyle S."/>
        </authorList>
    </citation>
    <scope>NUCLEOTIDE SEQUENCE [LARGE SCALE GENOMIC DNA]</scope>
    <source>
        <strain evidence="1 2">NCTC10801</strain>
    </source>
</reference>
<proteinExistence type="predicted"/>
<accession>A0A380U4N2</accession>
<organism evidence="1 2">
    <name type="scientific">[Actinobacillus] rossii</name>
    <dbReference type="NCBI Taxonomy" id="123820"/>
    <lineage>
        <taxon>Bacteria</taxon>
        <taxon>Pseudomonadati</taxon>
        <taxon>Pseudomonadota</taxon>
        <taxon>Gammaproteobacteria</taxon>
        <taxon>Pasteurellales</taxon>
        <taxon>Pasteurellaceae</taxon>
    </lineage>
</organism>
<name>A0A380U4N2_9PAST</name>
<keyword evidence="2" id="KW-1185">Reference proteome</keyword>
<sequence>MKHEVLDEFHIALESSNFKEVLSNLKEKAVILGKTDGIVAKQKATDFINVVELFRLDVAILYEYQLHNERYQAWYDSNESDEEIKTLIQESERIIKQLYRIKYGIDPSSNPSHWLAFWGGLGEYKLI</sequence>
<dbReference type="EMBL" id="UFRQ01000003">
    <property type="protein sequence ID" value="SUT95456.1"/>
    <property type="molecule type" value="Genomic_DNA"/>
</dbReference>